<keyword evidence="3" id="KW-1185">Reference proteome</keyword>
<dbReference type="Proteomes" id="UP001212152">
    <property type="component" value="Unassembled WGS sequence"/>
</dbReference>
<evidence type="ECO:0000313" key="3">
    <source>
        <dbReference type="Proteomes" id="UP001212152"/>
    </source>
</evidence>
<reference evidence="2" key="1">
    <citation type="submission" date="2020-05" db="EMBL/GenBank/DDBJ databases">
        <title>Phylogenomic resolution of chytrid fungi.</title>
        <authorList>
            <person name="Stajich J.E."/>
            <person name="Amses K."/>
            <person name="Simmons R."/>
            <person name="Seto K."/>
            <person name="Myers J."/>
            <person name="Bonds A."/>
            <person name="Quandt C.A."/>
            <person name="Barry K."/>
            <person name="Liu P."/>
            <person name="Grigoriev I."/>
            <person name="Longcore J.E."/>
            <person name="James T.Y."/>
        </authorList>
    </citation>
    <scope>NUCLEOTIDE SEQUENCE</scope>
    <source>
        <strain evidence="2">JEL0379</strain>
    </source>
</reference>
<name>A0AAD5TWD9_9FUNG</name>
<feature type="compositionally biased region" description="Acidic residues" evidence="1">
    <location>
        <begin position="395"/>
        <end position="405"/>
    </location>
</feature>
<protein>
    <submittedName>
        <fullName evidence="2">Uncharacterized protein</fullName>
    </submittedName>
</protein>
<sequence length="531" mass="59006">MSKGGRKRKSRSESGPSSSHKHDSPKASIPSRDKGKGPATADSPPTKRHSHHHSHKHPSKFKDAAASINETPEVTLNDLIAEMASAEADQQRPMREYPPALRIADFPPATSRDMGMSKDLRKFLEDMRSELISRTNKLVAVREHLACTVCTELFTVPTDCQERPLPNHLGSRLVNDILDGADDAESTKLVQRVAEITTRLASMPVQPFADLFPRAGDRLMVDIEDGVARCSRCQWEVVGGRCTNNNCGHVFAEGSDYYDSQDEEEIIYHEDPGSYSEGSFVVDDDDHHDRPPRNQMRASLPPIDLVVRSSSVESDDDSEFDYGWAPSLGRENGYRRPAAAIVVDSEEDEESSEADQRHEYISDEAEESSGHEDVESDDSDVYLTLVHQPRRVDPFEESEDDDSMPDSDHEAFAPGRRSSSADSDLEDYYSSDGDDAHGVGRSIYAARGVQISPNKRRRQEDSDSEEDDADPSDDGGEDESSDDSPRRPAATQVSPNKRRRVAVSDSEDDDDSESSALRRHMYASESEFESD</sequence>
<dbReference type="AlphaFoldDB" id="A0AAD5TWD9"/>
<feature type="region of interest" description="Disordered" evidence="1">
    <location>
        <begin position="343"/>
        <end position="531"/>
    </location>
</feature>
<comment type="caution">
    <text evidence="2">The sequence shown here is derived from an EMBL/GenBank/DDBJ whole genome shotgun (WGS) entry which is preliminary data.</text>
</comment>
<feature type="region of interest" description="Disordered" evidence="1">
    <location>
        <begin position="1"/>
        <end position="61"/>
    </location>
</feature>
<feature type="compositionally biased region" description="Basic residues" evidence="1">
    <location>
        <begin position="1"/>
        <end position="10"/>
    </location>
</feature>
<feature type="compositionally biased region" description="Acidic residues" evidence="1">
    <location>
        <begin position="462"/>
        <end position="482"/>
    </location>
</feature>
<gene>
    <name evidence="2" type="ORF">HDU87_002710</name>
</gene>
<evidence type="ECO:0000256" key="1">
    <source>
        <dbReference type="SAM" id="MobiDB-lite"/>
    </source>
</evidence>
<feature type="compositionally biased region" description="Basic residues" evidence="1">
    <location>
        <begin position="46"/>
        <end position="59"/>
    </location>
</feature>
<evidence type="ECO:0000313" key="2">
    <source>
        <dbReference type="EMBL" id="KAJ3185143.1"/>
    </source>
</evidence>
<feature type="region of interest" description="Disordered" evidence="1">
    <location>
        <begin position="271"/>
        <end position="331"/>
    </location>
</feature>
<proteinExistence type="predicted"/>
<feature type="compositionally biased region" description="Basic and acidic residues" evidence="1">
    <location>
        <begin position="20"/>
        <end position="36"/>
    </location>
</feature>
<dbReference type="EMBL" id="JADGJQ010000002">
    <property type="protein sequence ID" value="KAJ3185143.1"/>
    <property type="molecule type" value="Genomic_DNA"/>
</dbReference>
<feature type="compositionally biased region" description="Acidic residues" evidence="1">
    <location>
        <begin position="344"/>
        <end position="353"/>
    </location>
</feature>
<feature type="compositionally biased region" description="Acidic residues" evidence="1">
    <location>
        <begin position="423"/>
        <end position="433"/>
    </location>
</feature>
<accession>A0AAD5TWD9</accession>
<organism evidence="2 3">
    <name type="scientific">Geranomyces variabilis</name>
    <dbReference type="NCBI Taxonomy" id="109894"/>
    <lineage>
        <taxon>Eukaryota</taxon>
        <taxon>Fungi</taxon>
        <taxon>Fungi incertae sedis</taxon>
        <taxon>Chytridiomycota</taxon>
        <taxon>Chytridiomycota incertae sedis</taxon>
        <taxon>Chytridiomycetes</taxon>
        <taxon>Spizellomycetales</taxon>
        <taxon>Powellomycetaceae</taxon>
        <taxon>Geranomyces</taxon>
    </lineage>
</organism>